<reference evidence="4 5" key="1">
    <citation type="submission" date="2023-04" db="EMBL/GenBank/DDBJ databases">
        <title>Marinoamorphus aggregata gen. nov., sp. Nov., isolate from tissue of brittle star Ophioplocus japonicus.</title>
        <authorList>
            <person name="Kawano K."/>
            <person name="Sawayama S."/>
            <person name="Nakagawa S."/>
        </authorList>
    </citation>
    <scope>NUCLEOTIDE SEQUENCE [LARGE SCALE GENOMIC DNA]</scope>
    <source>
        <strain evidence="4 5">NKW23</strain>
    </source>
</reference>
<dbReference type="InterPro" id="IPR058163">
    <property type="entry name" value="LysR-type_TF_proteobact-type"/>
</dbReference>
<accession>A0ABQ6LSI8</accession>
<dbReference type="PANTHER" id="PTHR30537">
    <property type="entry name" value="HTH-TYPE TRANSCRIPTIONAL REGULATOR"/>
    <property type="match status" value="1"/>
</dbReference>
<evidence type="ECO:0000256" key="1">
    <source>
        <dbReference type="ARBA" id="ARBA00009437"/>
    </source>
</evidence>
<name>A0ABQ6LSI8_9RHOB</name>
<evidence type="ECO:0000313" key="4">
    <source>
        <dbReference type="EMBL" id="GMG85039.1"/>
    </source>
</evidence>
<dbReference type="Pfam" id="PF03466">
    <property type="entry name" value="LysR_substrate"/>
    <property type="match status" value="1"/>
</dbReference>
<dbReference type="PANTHER" id="PTHR30537:SF74">
    <property type="entry name" value="HTH-TYPE TRANSCRIPTIONAL REGULATOR TRPI"/>
    <property type="match status" value="1"/>
</dbReference>
<dbReference type="Proteomes" id="UP001239909">
    <property type="component" value="Unassembled WGS sequence"/>
</dbReference>
<gene>
    <name evidence="4" type="ORF">LNKW23_42550</name>
</gene>
<dbReference type="EMBL" id="BSYI01000049">
    <property type="protein sequence ID" value="GMG85039.1"/>
    <property type="molecule type" value="Genomic_DNA"/>
</dbReference>
<protein>
    <recommendedName>
        <fullName evidence="3">LysR substrate-binding domain-containing protein</fullName>
    </recommendedName>
</protein>
<dbReference type="InterPro" id="IPR005119">
    <property type="entry name" value="LysR_subst-bd"/>
</dbReference>
<dbReference type="SUPFAM" id="SSF53850">
    <property type="entry name" value="Periplasmic binding protein-like II"/>
    <property type="match status" value="1"/>
</dbReference>
<feature type="domain" description="LysR substrate-binding" evidence="3">
    <location>
        <begin position="31"/>
        <end position="197"/>
    </location>
</feature>
<sequence length="225" mass="24326">MRPAQKGAQLLHAARSAVDALDRQILAPRGESRRSVTPGLSTYVGSRWLSPRLMGFSEAHPAIRLRPQPMIGRFDPERDRVDVAIRRGRGERRDMPVTPLFACPAWPAASPALAGRIGGLGRERSLGNAILLDDRDGSTAWQEWLERVGLPQHASGARLTIPDPDLRVQTVIDGQGVAINGRPVQPGLDDGRLRRLSPAALGDYGRHPAIPPRAAGNPDVAIPGR</sequence>
<evidence type="ECO:0000256" key="2">
    <source>
        <dbReference type="SAM" id="MobiDB-lite"/>
    </source>
</evidence>
<feature type="region of interest" description="Disordered" evidence="2">
    <location>
        <begin position="202"/>
        <end position="225"/>
    </location>
</feature>
<comment type="similarity">
    <text evidence="1">Belongs to the LysR transcriptional regulatory family.</text>
</comment>
<proteinExistence type="inferred from homology"/>
<evidence type="ECO:0000259" key="3">
    <source>
        <dbReference type="Pfam" id="PF03466"/>
    </source>
</evidence>
<organism evidence="4 5">
    <name type="scientific">Paralimibaculum aggregatum</name>
    <dbReference type="NCBI Taxonomy" id="3036245"/>
    <lineage>
        <taxon>Bacteria</taxon>
        <taxon>Pseudomonadati</taxon>
        <taxon>Pseudomonadota</taxon>
        <taxon>Alphaproteobacteria</taxon>
        <taxon>Rhodobacterales</taxon>
        <taxon>Paracoccaceae</taxon>
        <taxon>Paralimibaculum</taxon>
    </lineage>
</organism>
<dbReference type="Gene3D" id="3.40.190.10">
    <property type="entry name" value="Periplasmic binding protein-like II"/>
    <property type="match status" value="2"/>
</dbReference>
<comment type="caution">
    <text evidence="4">The sequence shown here is derived from an EMBL/GenBank/DDBJ whole genome shotgun (WGS) entry which is preliminary data.</text>
</comment>
<keyword evidence="5" id="KW-1185">Reference proteome</keyword>
<evidence type="ECO:0000313" key="5">
    <source>
        <dbReference type="Proteomes" id="UP001239909"/>
    </source>
</evidence>